<dbReference type="InterPro" id="IPR013126">
    <property type="entry name" value="Hsp_70_fam"/>
</dbReference>
<dbReference type="InterPro" id="IPR043129">
    <property type="entry name" value="ATPase_NBD"/>
</dbReference>
<dbReference type="Proteomes" id="UP000887578">
    <property type="component" value="Unplaced"/>
</dbReference>
<dbReference type="InterPro" id="IPR018181">
    <property type="entry name" value="Heat_shock_70_CS"/>
</dbReference>
<reference evidence="5" key="1">
    <citation type="submission" date="2022-11" db="UniProtKB">
        <authorList>
            <consortium name="WormBaseParasite"/>
        </authorList>
    </citation>
    <scope>IDENTIFICATION</scope>
</reference>
<evidence type="ECO:0000313" key="4">
    <source>
        <dbReference type="Proteomes" id="UP000887578"/>
    </source>
</evidence>
<dbReference type="FunFam" id="3.30.420.40:FF:000028">
    <property type="entry name" value="heat shock 70 kDa protein-like"/>
    <property type="match status" value="1"/>
</dbReference>
<name>A0A914P3D6_9BILA</name>
<keyword evidence="3" id="KW-0067">ATP-binding</keyword>
<accession>A0A914P3D6</accession>
<dbReference type="Pfam" id="PF00012">
    <property type="entry name" value="HSP70"/>
    <property type="match status" value="2"/>
</dbReference>
<proteinExistence type="inferred from homology"/>
<sequence>MAVQKFNVPDKTQIQGFVSPEEVAADLLKLIKKKAEEIQGTSLKNCVITVPAAFNDSQNAATIKAAEMAGWKDILLLPEPIAAAFAYFHDIDEFDTNQDGIISITQEEFEKMTQSLLNKVENTLIAALYKPKLYANQIDKVLLVGGGSRMPMIKDLLKEKFPKAEHCCHEHPDEVVAIGAAHYACTLQKPGDSGKGENCTIM</sequence>
<organism evidence="4 5">
    <name type="scientific">Panagrolaimus davidi</name>
    <dbReference type="NCBI Taxonomy" id="227884"/>
    <lineage>
        <taxon>Eukaryota</taxon>
        <taxon>Metazoa</taxon>
        <taxon>Ecdysozoa</taxon>
        <taxon>Nematoda</taxon>
        <taxon>Chromadorea</taxon>
        <taxon>Rhabditida</taxon>
        <taxon>Tylenchina</taxon>
        <taxon>Panagrolaimomorpha</taxon>
        <taxon>Panagrolaimoidea</taxon>
        <taxon>Panagrolaimidae</taxon>
        <taxon>Panagrolaimus</taxon>
    </lineage>
</organism>
<keyword evidence="4" id="KW-1185">Reference proteome</keyword>
<evidence type="ECO:0000256" key="2">
    <source>
        <dbReference type="ARBA" id="ARBA00022741"/>
    </source>
</evidence>
<evidence type="ECO:0000313" key="5">
    <source>
        <dbReference type="WBParaSite" id="PDA_v2.g12360.t1"/>
    </source>
</evidence>
<dbReference type="SUPFAM" id="SSF53067">
    <property type="entry name" value="Actin-like ATPase domain"/>
    <property type="match status" value="2"/>
</dbReference>
<protein>
    <submittedName>
        <fullName evidence="5">Heat shock protein 70</fullName>
    </submittedName>
</protein>
<evidence type="ECO:0000256" key="3">
    <source>
        <dbReference type="ARBA" id="ARBA00022840"/>
    </source>
</evidence>
<dbReference type="AlphaFoldDB" id="A0A914P3D6"/>
<comment type="similarity">
    <text evidence="1">Belongs to the heat shock protein 70 family.</text>
</comment>
<dbReference type="GO" id="GO:0006950">
    <property type="term" value="P:response to stress"/>
    <property type="evidence" value="ECO:0007669"/>
    <property type="project" value="UniProtKB-ARBA"/>
</dbReference>
<keyword evidence="2" id="KW-0547">Nucleotide-binding</keyword>
<evidence type="ECO:0000256" key="1">
    <source>
        <dbReference type="ARBA" id="ARBA00007381"/>
    </source>
</evidence>
<dbReference type="Gene3D" id="3.30.420.40">
    <property type="match status" value="3"/>
</dbReference>
<dbReference type="PROSITE" id="PS01036">
    <property type="entry name" value="HSP70_3"/>
    <property type="match status" value="1"/>
</dbReference>
<dbReference type="GO" id="GO:0140662">
    <property type="term" value="F:ATP-dependent protein folding chaperone"/>
    <property type="evidence" value="ECO:0007669"/>
    <property type="project" value="InterPro"/>
</dbReference>
<dbReference type="Gene3D" id="3.90.640.10">
    <property type="entry name" value="Actin, Chain A, domain 4"/>
    <property type="match status" value="1"/>
</dbReference>
<dbReference type="WBParaSite" id="PDA_v2.g12360.t1">
    <property type="protein sequence ID" value="PDA_v2.g12360.t1"/>
    <property type="gene ID" value="PDA_v2.g12360"/>
</dbReference>
<dbReference type="PANTHER" id="PTHR19375">
    <property type="entry name" value="HEAT SHOCK PROTEIN 70KDA"/>
    <property type="match status" value="1"/>
</dbReference>
<dbReference type="GO" id="GO:0005524">
    <property type="term" value="F:ATP binding"/>
    <property type="evidence" value="ECO:0007669"/>
    <property type="project" value="UniProtKB-KW"/>
</dbReference>